<accession>A0A512JFU1</accession>
<sequence length="118" mass="11884">MRTVAVTLSVAMLAGSVADAQARGFRLRSSSFSSVSSSAKARRIPAIAAVGAISSPDPALAGAKPRGVMTAQAEDADENAPIPPMPPAPEAVPVTKPAQPWCATGRTVGVGKGFCLIN</sequence>
<gene>
    <name evidence="2" type="ORF">MGN01_06550</name>
</gene>
<evidence type="ECO:0000313" key="2">
    <source>
        <dbReference type="EMBL" id="GEP08810.1"/>
    </source>
</evidence>
<dbReference type="RefSeq" id="WP_147045130.1">
    <property type="nucleotide sequence ID" value="NZ_BJZV01000002.1"/>
</dbReference>
<feature type="compositionally biased region" description="Pro residues" evidence="1">
    <location>
        <begin position="81"/>
        <end position="90"/>
    </location>
</feature>
<reference evidence="2 3" key="1">
    <citation type="submission" date="2019-07" db="EMBL/GenBank/DDBJ databases">
        <title>Whole genome shotgun sequence of Methylobacterium gnaphalii NBRC 107716.</title>
        <authorList>
            <person name="Hosoyama A."/>
            <person name="Uohara A."/>
            <person name="Ohji S."/>
            <person name="Ichikawa N."/>
        </authorList>
    </citation>
    <scope>NUCLEOTIDE SEQUENCE [LARGE SCALE GENOMIC DNA]</scope>
    <source>
        <strain evidence="2 3">NBRC 107716</strain>
    </source>
</reference>
<proteinExistence type="predicted"/>
<keyword evidence="3" id="KW-1185">Reference proteome</keyword>
<protein>
    <submittedName>
        <fullName evidence="2">Uncharacterized protein</fullName>
    </submittedName>
</protein>
<name>A0A512JFU1_9HYPH</name>
<evidence type="ECO:0000313" key="3">
    <source>
        <dbReference type="Proteomes" id="UP000321750"/>
    </source>
</evidence>
<evidence type="ECO:0000256" key="1">
    <source>
        <dbReference type="SAM" id="MobiDB-lite"/>
    </source>
</evidence>
<dbReference type="EMBL" id="BJZV01000002">
    <property type="protein sequence ID" value="GEP08810.1"/>
    <property type="molecule type" value="Genomic_DNA"/>
</dbReference>
<organism evidence="2 3">
    <name type="scientific">Methylobacterium gnaphalii</name>
    <dbReference type="NCBI Taxonomy" id="1010610"/>
    <lineage>
        <taxon>Bacteria</taxon>
        <taxon>Pseudomonadati</taxon>
        <taxon>Pseudomonadota</taxon>
        <taxon>Alphaproteobacteria</taxon>
        <taxon>Hyphomicrobiales</taxon>
        <taxon>Methylobacteriaceae</taxon>
        <taxon>Methylobacterium</taxon>
    </lineage>
</organism>
<dbReference type="AlphaFoldDB" id="A0A512JFU1"/>
<comment type="caution">
    <text evidence="2">The sequence shown here is derived from an EMBL/GenBank/DDBJ whole genome shotgun (WGS) entry which is preliminary data.</text>
</comment>
<feature type="region of interest" description="Disordered" evidence="1">
    <location>
        <begin position="61"/>
        <end position="94"/>
    </location>
</feature>
<dbReference type="Proteomes" id="UP000321750">
    <property type="component" value="Unassembled WGS sequence"/>
</dbReference>